<keyword evidence="3 10" id="KW-0812">Transmembrane</keyword>
<gene>
    <name evidence="12" type="ORF">C8N24_5175</name>
</gene>
<dbReference type="InterPro" id="IPR012932">
    <property type="entry name" value="VKOR"/>
</dbReference>
<evidence type="ECO:0000256" key="2">
    <source>
        <dbReference type="ARBA" id="ARBA00006214"/>
    </source>
</evidence>
<evidence type="ECO:0000256" key="7">
    <source>
        <dbReference type="ARBA" id="ARBA00023136"/>
    </source>
</evidence>
<feature type="transmembrane region" description="Helical" evidence="10">
    <location>
        <begin position="46"/>
        <end position="71"/>
    </location>
</feature>
<feature type="domain" description="Vitamin K epoxide reductase" evidence="11">
    <location>
        <begin position="1"/>
        <end position="127"/>
    </location>
</feature>
<feature type="transmembrane region" description="Helical" evidence="10">
    <location>
        <begin position="78"/>
        <end position="96"/>
    </location>
</feature>
<sequence>MRIATAVLATIGVAVAGYLTWVHYAGLEPFCVGGGGGCERVQSSEYAALFGIPVAVLGLGGYLALLATLALPEELSRMAAGFVALTGAAFSLYLTYVEIAEIQAICQWCVVSAVLMLALAGVSGARLSSPAPSA</sequence>
<evidence type="ECO:0000256" key="8">
    <source>
        <dbReference type="ARBA" id="ARBA00023157"/>
    </source>
</evidence>
<evidence type="ECO:0000256" key="3">
    <source>
        <dbReference type="ARBA" id="ARBA00022692"/>
    </source>
</evidence>
<dbReference type="InterPro" id="IPR044698">
    <property type="entry name" value="VKOR/LTO1"/>
</dbReference>
<keyword evidence="13" id="KW-1185">Reference proteome</keyword>
<feature type="transmembrane region" description="Helical" evidence="10">
    <location>
        <begin position="102"/>
        <end position="122"/>
    </location>
</feature>
<evidence type="ECO:0000313" key="12">
    <source>
        <dbReference type="EMBL" id="RKQ87155.1"/>
    </source>
</evidence>
<evidence type="ECO:0000259" key="11">
    <source>
        <dbReference type="SMART" id="SM00756"/>
    </source>
</evidence>
<reference evidence="12 13" key="1">
    <citation type="submission" date="2018-10" db="EMBL/GenBank/DDBJ databases">
        <title>Genomic Encyclopedia of Archaeal and Bacterial Type Strains, Phase II (KMG-II): from individual species to whole genera.</title>
        <authorList>
            <person name="Goeker M."/>
        </authorList>
    </citation>
    <scope>NUCLEOTIDE SEQUENCE [LARGE SCALE GENOMIC DNA]</scope>
    <source>
        <strain evidence="12 13">DSM 14954</strain>
    </source>
</reference>
<evidence type="ECO:0000256" key="1">
    <source>
        <dbReference type="ARBA" id="ARBA00004141"/>
    </source>
</evidence>
<keyword evidence="8" id="KW-1015">Disulfide bond</keyword>
<accession>A0A660L1G0</accession>
<comment type="subcellular location">
    <subcellularLocation>
        <location evidence="1">Membrane</location>
        <topology evidence="1">Multi-pass membrane protein</topology>
    </subcellularLocation>
</comment>
<keyword evidence="9" id="KW-0676">Redox-active center</keyword>
<dbReference type="Gene3D" id="1.20.1440.130">
    <property type="entry name" value="VKOR domain"/>
    <property type="match status" value="1"/>
</dbReference>
<dbReference type="CDD" id="cd12916">
    <property type="entry name" value="VKOR_1"/>
    <property type="match status" value="1"/>
</dbReference>
<keyword evidence="5 10" id="KW-1133">Transmembrane helix</keyword>
<dbReference type="EMBL" id="RBIL01000002">
    <property type="protein sequence ID" value="RKQ87155.1"/>
    <property type="molecule type" value="Genomic_DNA"/>
</dbReference>
<evidence type="ECO:0000256" key="5">
    <source>
        <dbReference type="ARBA" id="ARBA00022989"/>
    </source>
</evidence>
<dbReference type="GO" id="GO:0048038">
    <property type="term" value="F:quinone binding"/>
    <property type="evidence" value="ECO:0007669"/>
    <property type="project" value="UniProtKB-KW"/>
</dbReference>
<organism evidence="12 13">
    <name type="scientific">Solirubrobacter pauli</name>
    <dbReference type="NCBI Taxonomy" id="166793"/>
    <lineage>
        <taxon>Bacteria</taxon>
        <taxon>Bacillati</taxon>
        <taxon>Actinomycetota</taxon>
        <taxon>Thermoleophilia</taxon>
        <taxon>Solirubrobacterales</taxon>
        <taxon>Solirubrobacteraceae</taxon>
        <taxon>Solirubrobacter</taxon>
    </lineage>
</organism>
<protein>
    <submittedName>
        <fullName evidence="12">Vitamin K epoxide reductase family protein</fullName>
    </submittedName>
</protein>
<comment type="caution">
    <text evidence="12">The sequence shown here is derived from an EMBL/GenBank/DDBJ whole genome shotgun (WGS) entry which is preliminary data.</text>
</comment>
<dbReference type="AlphaFoldDB" id="A0A660L1G0"/>
<evidence type="ECO:0000256" key="4">
    <source>
        <dbReference type="ARBA" id="ARBA00022719"/>
    </source>
</evidence>
<evidence type="ECO:0000256" key="9">
    <source>
        <dbReference type="ARBA" id="ARBA00023284"/>
    </source>
</evidence>
<dbReference type="PANTHER" id="PTHR34573:SF1">
    <property type="entry name" value="VITAMIN K EPOXIDE REDUCTASE DOMAIN-CONTAINING PROTEIN"/>
    <property type="match status" value="1"/>
</dbReference>
<dbReference type="Pfam" id="PF07884">
    <property type="entry name" value="VKOR"/>
    <property type="match status" value="1"/>
</dbReference>
<dbReference type="GO" id="GO:0016020">
    <property type="term" value="C:membrane"/>
    <property type="evidence" value="ECO:0007669"/>
    <property type="project" value="UniProtKB-SubCell"/>
</dbReference>
<dbReference type="GO" id="GO:0016491">
    <property type="term" value="F:oxidoreductase activity"/>
    <property type="evidence" value="ECO:0007669"/>
    <property type="project" value="UniProtKB-KW"/>
</dbReference>
<dbReference type="InterPro" id="IPR038354">
    <property type="entry name" value="VKOR_sf"/>
</dbReference>
<dbReference type="RefSeq" id="WP_121255467.1">
    <property type="nucleotide sequence ID" value="NZ_RBIL01000002.1"/>
</dbReference>
<dbReference type="OrthoDB" id="9783799at2"/>
<keyword evidence="7 10" id="KW-0472">Membrane</keyword>
<dbReference type="PANTHER" id="PTHR34573">
    <property type="entry name" value="VKC DOMAIN-CONTAINING PROTEIN"/>
    <property type="match status" value="1"/>
</dbReference>
<name>A0A660L1G0_9ACTN</name>
<keyword evidence="4" id="KW-0874">Quinone</keyword>
<proteinExistence type="inferred from homology"/>
<evidence type="ECO:0000256" key="10">
    <source>
        <dbReference type="SAM" id="Phobius"/>
    </source>
</evidence>
<evidence type="ECO:0000313" key="13">
    <source>
        <dbReference type="Proteomes" id="UP000278962"/>
    </source>
</evidence>
<keyword evidence="6" id="KW-0560">Oxidoreductase</keyword>
<dbReference type="Proteomes" id="UP000278962">
    <property type="component" value="Unassembled WGS sequence"/>
</dbReference>
<comment type="similarity">
    <text evidence="2">Belongs to the VKOR family.</text>
</comment>
<dbReference type="SMART" id="SM00756">
    <property type="entry name" value="VKc"/>
    <property type="match status" value="1"/>
</dbReference>
<evidence type="ECO:0000256" key="6">
    <source>
        <dbReference type="ARBA" id="ARBA00023002"/>
    </source>
</evidence>